<protein>
    <recommendedName>
        <fullName evidence="1">Integrase catalytic domain-containing protein</fullName>
    </recommendedName>
</protein>
<dbReference type="InterPro" id="IPR012337">
    <property type="entry name" value="RNaseH-like_sf"/>
</dbReference>
<dbReference type="GO" id="GO:0005829">
    <property type="term" value="C:cytosol"/>
    <property type="evidence" value="ECO:0007669"/>
    <property type="project" value="TreeGrafter"/>
</dbReference>
<accession>A0A099I3A4</accession>
<dbReference type="GO" id="GO:0032196">
    <property type="term" value="P:transposition"/>
    <property type="evidence" value="ECO:0007669"/>
    <property type="project" value="TreeGrafter"/>
</dbReference>
<reference evidence="2 3" key="1">
    <citation type="submission" date="2014-08" db="EMBL/GenBank/DDBJ databases">
        <title>Clostridium innocuum, an unnegligible vancomycin-resistant pathogen causing extra-intestinal infections.</title>
        <authorList>
            <person name="Feng Y."/>
            <person name="Chiu C.-H."/>
        </authorList>
    </citation>
    <scope>NUCLEOTIDE SEQUENCE [LARGE SCALE GENOMIC DNA]</scope>
    <source>
        <strain evidence="2 3">AN88</strain>
    </source>
</reference>
<dbReference type="GO" id="GO:0003676">
    <property type="term" value="F:nucleic acid binding"/>
    <property type="evidence" value="ECO:0007669"/>
    <property type="project" value="InterPro"/>
</dbReference>
<dbReference type="GO" id="GO:0004803">
    <property type="term" value="F:transposase activity"/>
    <property type="evidence" value="ECO:0007669"/>
    <property type="project" value="TreeGrafter"/>
</dbReference>
<evidence type="ECO:0000313" key="2">
    <source>
        <dbReference type="EMBL" id="KGJ52180.1"/>
    </source>
</evidence>
<dbReference type="SUPFAM" id="SSF53098">
    <property type="entry name" value="Ribonuclease H-like"/>
    <property type="match status" value="1"/>
</dbReference>
<evidence type="ECO:0000259" key="1">
    <source>
        <dbReference type="PROSITE" id="PS50994"/>
    </source>
</evidence>
<dbReference type="AlphaFoldDB" id="A0A099I3A4"/>
<dbReference type="GO" id="GO:0015074">
    <property type="term" value="P:DNA integration"/>
    <property type="evidence" value="ECO:0007669"/>
    <property type="project" value="InterPro"/>
</dbReference>
<dbReference type="InterPro" id="IPR001584">
    <property type="entry name" value="Integrase_cat-core"/>
</dbReference>
<dbReference type="InterPro" id="IPR036397">
    <property type="entry name" value="RNaseH_sf"/>
</dbReference>
<feature type="domain" description="Integrase catalytic" evidence="1">
    <location>
        <begin position="234"/>
        <end position="396"/>
    </location>
</feature>
<sequence length="425" mass="48801">MNTKGSKHLDLQYRNFIEQGLNNNCTKTAIAELIGMDKSSVCKEIKKHSFDVKFSRQGVSAIGTYDCQNIAACGFNSFCKNECPERIPIACKIRDKTKGVCNGCKDKSTCKLTKRYYSAQRAQDEYRYSLVDSREGINLTFSELNEIASIIVEPIKNGQSVYAVLQNHPEISYCEKTIYNWIEIGAFQSFGLTNINLRSKVGRKMKKKDQIKYKKREDKAYLKGRTYDCFEKFIRDHPSSSVVEMDTVYNDVSDGPFIQTFMLVSYGIMVAVYHKTKTAETMVNGLCCLKELLGDAYFKSIFQVVLTDRGSEFSNVQGFEELVENVYYCDPMASWQKPHVENNHRLLRFICPKEKDLALLGLLSQTDLDLIFSHINSYPREERHGKSPIDEFVFYHPEANSILDLLHIRRIENDLIILNPSLIKK</sequence>
<name>A0A099I3A4_CLOIN</name>
<comment type="caution">
    <text evidence="2">The sequence shown here is derived from an EMBL/GenBank/DDBJ whole genome shotgun (WGS) entry which is preliminary data.</text>
</comment>
<dbReference type="PANTHER" id="PTHR10948">
    <property type="entry name" value="TRANSPOSASE"/>
    <property type="match status" value="1"/>
</dbReference>
<evidence type="ECO:0000313" key="3">
    <source>
        <dbReference type="Proteomes" id="UP000030008"/>
    </source>
</evidence>
<dbReference type="NCBIfam" id="NF033563">
    <property type="entry name" value="transpos_IS30"/>
    <property type="match status" value="1"/>
</dbReference>
<dbReference type="RefSeq" id="WP_044906663.1">
    <property type="nucleotide sequence ID" value="NZ_JQIF01000078.1"/>
</dbReference>
<dbReference type="PROSITE" id="PS50994">
    <property type="entry name" value="INTEGRASE"/>
    <property type="match status" value="1"/>
</dbReference>
<dbReference type="EMBL" id="JQIF01000078">
    <property type="protein sequence ID" value="KGJ52180.1"/>
    <property type="molecule type" value="Genomic_DNA"/>
</dbReference>
<dbReference type="InterPro" id="IPR053392">
    <property type="entry name" value="Transposase_IS30-like"/>
</dbReference>
<proteinExistence type="predicted"/>
<organism evidence="2 3">
    <name type="scientific">Clostridium innocuum</name>
    <dbReference type="NCBI Taxonomy" id="1522"/>
    <lineage>
        <taxon>Bacteria</taxon>
        <taxon>Bacillati</taxon>
        <taxon>Bacillota</taxon>
        <taxon>Clostridia</taxon>
        <taxon>Eubacteriales</taxon>
        <taxon>Clostridiaceae</taxon>
        <taxon>Clostridium</taxon>
    </lineage>
</organism>
<dbReference type="PANTHER" id="PTHR10948:SF23">
    <property type="entry name" value="TRANSPOSASE INSI FOR INSERTION SEQUENCE ELEMENT IS30A-RELATED"/>
    <property type="match status" value="1"/>
</dbReference>
<dbReference type="Proteomes" id="UP000030008">
    <property type="component" value="Unassembled WGS sequence"/>
</dbReference>
<dbReference type="InterPro" id="IPR051917">
    <property type="entry name" value="Transposase-Integrase"/>
</dbReference>
<gene>
    <name evidence="2" type="ORF">CIAN88_16145</name>
</gene>
<dbReference type="Gene3D" id="3.30.420.10">
    <property type="entry name" value="Ribonuclease H-like superfamily/Ribonuclease H"/>
    <property type="match status" value="1"/>
</dbReference>